<evidence type="ECO:0000256" key="1">
    <source>
        <dbReference type="ARBA" id="ARBA00009353"/>
    </source>
</evidence>
<dbReference type="InterPro" id="IPR036291">
    <property type="entry name" value="NAD(P)-bd_dom_sf"/>
</dbReference>
<dbReference type="SUPFAM" id="SSF51735">
    <property type="entry name" value="NAD(P)-binding Rossmann-fold domains"/>
    <property type="match status" value="1"/>
</dbReference>
<accession>A0ABW6DBW3</accession>
<dbReference type="PANTHER" id="PTHR11092">
    <property type="entry name" value="SUGAR NUCLEOTIDE EPIMERASE RELATED"/>
    <property type="match status" value="1"/>
</dbReference>
<dbReference type="Proteomes" id="UP001598138">
    <property type="component" value="Unassembled WGS sequence"/>
</dbReference>
<comment type="similarity">
    <text evidence="1">Belongs to the NAD(P)-dependent epimerase/dehydratase family. SDR39U1 subfamily.</text>
</comment>
<dbReference type="InterPro" id="IPR001509">
    <property type="entry name" value="Epimerase_deHydtase"/>
</dbReference>
<feature type="domain" description="DUF1731" evidence="3">
    <location>
        <begin position="241"/>
        <end position="288"/>
    </location>
</feature>
<evidence type="ECO:0000313" key="4">
    <source>
        <dbReference type="EMBL" id="MFD3394379.1"/>
    </source>
</evidence>
<dbReference type="PANTHER" id="PTHR11092:SF0">
    <property type="entry name" value="EPIMERASE FAMILY PROTEIN SDR39U1"/>
    <property type="match status" value="1"/>
</dbReference>
<dbReference type="Pfam" id="PF08338">
    <property type="entry name" value="DUF1731"/>
    <property type="match status" value="1"/>
</dbReference>
<comment type="caution">
    <text evidence="4">The sequence shown here is derived from an EMBL/GenBank/DDBJ whole genome shotgun (WGS) entry which is preliminary data.</text>
</comment>
<dbReference type="EMBL" id="JBBKXZ010000002">
    <property type="protein sequence ID" value="MFD3394379.1"/>
    <property type="molecule type" value="Genomic_DNA"/>
</dbReference>
<dbReference type="RefSeq" id="WP_377983261.1">
    <property type="nucleotide sequence ID" value="NZ_JBBKXZ010000002.1"/>
</dbReference>
<dbReference type="InterPro" id="IPR010099">
    <property type="entry name" value="SDR39U1"/>
</dbReference>
<keyword evidence="5" id="KW-1185">Reference proteome</keyword>
<organism evidence="4 5">
    <name type="scientific">Aquirufa avitistagni</name>
    <dbReference type="NCBI Taxonomy" id="3104728"/>
    <lineage>
        <taxon>Bacteria</taxon>
        <taxon>Pseudomonadati</taxon>
        <taxon>Bacteroidota</taxon>
        <taxon>Cytophagia</taxon>
        <taxon>Cytophagales</taxon>
        <taxon>Flectobacillaceae</taxon>
        <taxon>Aquirufa</taxon>
    </lineage>
</organism>
<protein>
    <submittedName>
        <fullName evidence="4">TIGR01777 family oxidoreductase</fullName>
    </submittedName>
</protein>
<proteinExistence type="inferred from homology"/>
<sequence length="291" mass="31871">MHVLITGGTGFIGQALQSYLQAAGHEVRILSRKSGWDVVNQTMDPSVLDGIDAIIHLAGAGIADKRWTTARKKELIASRVDSTRLLARVLRTEKHQVHTLISASAIGYYGADSGQKTCVETTESGADFLADCTRAWEDAVDEITGLRVVKLRIGLVIERDGGIFPVLALPIRLFAGFILGDGNQGQSWIHRDDLVRMFAQALTDERAVGVYNAVAPEPLTHAAMTQEIAGALHRPVWWPHVPAFMLRLILGEMACLVTGGNFVSSQKIQNELGFTFTYKRFSEAIKQLVHV</sequence>
<dbReference type="Pfam" id="PF01370">
    <property type="entry name" value="Epimerase"/>
    <property type="match status" value="1"/>
</dbReference>
<feature type="domain" description="NAD-dependent epimerase/dehydratase" evidence="2">
    <location>
        <begin position="3"/>
        <end position="122"/>
    </location>
</feature>
<reference evidence="4 5" key="1">
    <citation type="submission" date="2024-03" db="EMBL/GenBank/DDBJ databases">
        <title>Aquirufa genome sequencing.</title>
        <authorList>
            <person name="Pitt A."/>
            <person name="Hahn M.W."/>
        </authorList>
    </citation>
    <scope>NUCLEOTIDE SEQUENCE [LARGE SCALE GENOMIC DNA]</scope>
    <source>
        <strain evidence="4 5">OSTEICH-129V</strain>
    </source>
</reference>
<name>A0ABW6DBW3_9BACT</name>
<dbReference type="NCBIfam" id="TIGR01777">
    <property type="entry name" value="yfcH"/>
    <property type="match status" value="1"/>
</dbReference>
<dbReference type="Gene3D" id="3.40.50.720">
    <property type="entry name" value="NAD(P)-binding Rossmann-like Domain"/>
    <property type="match status" value="1"/>
</dbReference>
<dbReference type="InterPro" id="IPR013549">
    <property type="entry name" value="DUF1731"/>
</dbReference>
<gene>
    <name evidence="4" type="ORF">U0R10_07090</name>
</gene>
<evidence type="ECO:0000259" key="3">
    <source>
        <dbReference type="Pfam" id="PF08338"/>
    </source>
</evidence>
<evidence type="ECO:0000259" key="2">
    <source>
        <dbReference type="Pfam" id="PF01370"/>
    </source>
</evidence>
<evidence type="ECO:0000313" key="5">
    <source>
        <dbReference type="Proteomes" id="UP001598138"/>
    </source>
</evidence>